<accession>A0AAD8INH5</accession>
<reference evidence="1" key="1">
    <citation type="submission" date="2023-02" db="EMBL/GenBank/DDBJ databases">
        <title>Genome of toxic invasive species Heracleum sosnowskyi carries increased number of genes despite the absence of recent whole-genome duplications.</title>
        <authorList>
            <person name="Schelkunov M."/>
            <person name="Shtratnikova V."/>
            <person name="Makarenko M."/>
            <person name="Klepikova A."/>
            <person name="Omelchenko D."/>
            <person name="Novikova G."/>
            <person name="Obukhova E."/>
            <person name="Bogdanov V."/>
            <person name="Penin A."/>
            <person name="Logacheva M."/>
        </authorList>
    </citation>
    <scope>NUCLEOTIDE SEQUENCE</scope>
    <source>
        <strain evidence="1">Hsosn_3</strain>
        <tissue evidence="1">Leaf</tissue>
    </source>
</reference>
<sequence length="226" mass="26209">MKEELDFKAPKPKKSLSYIVRTKWNEYTVYTKGAKREAFYNSCIKTFKEYYSYPENYEPEDGDSVVNICLDAWNSICEYWGTPQFETLSINGQKARRMVEFTARSGAKPYDQRREEIDEEREAKGDLPIPDEEFLTLEKMKKVRAELTPEFNSSIDEPLSPRTQREIQRKNDLIVTVEARAPKKGKVILHPQETLAELVGVHEAVRFIKKRKVEDSHVVVGVPDGI</sequence>
<dbReference type="Proteomes" id="UP001237642">
    <property type="component" value="Unassembled WGS sequence"/>
</dbReference>
<proteinExistence type="predicted"/>
<comment type="caution">
    <text evidence="1">The sequence shown here is derived from an EMBL/GenBank/DDBJ whole genome shotgun (WGS) entry which is preliminary data.</text>
</comment>
<name>A0AAD8INH5_9APIA</name>
<dbReference type="EMBL" id="JAUIZM010000004">
    <property type="protein sequence ID" value="KAK1388313.1"/>
    <property type="molecule type" value="Genomic_DNA"/>
</dbReference>
<gene>
    <name evidence="1" type="ORF">POM88_016491</name>
</gene>
<dbReference type="InterPro" id="IPR004252">
    <property type="entry name" value="Probable_transposase_24"/>
</dbReference>
<evidence type="ECO:0000313" key="2">
    <source>
        <dbReference type="Proteomes" id="UP001237642"/>
    </source>
</evidence>
<evidence type="ECO:0000313" key="1">
    <source>
        <dbReference type="EMBL" id="KAK1388313.1"/>
    </source>
</evidence>
<keyword evidence="2" id="KW-1185">Reference proteome</keyword>
<organism evidence="1 2">
    <name type="scientific">Heracleum sosnowskyi</name>
    <dbReference type="NCBI Taxonomy" id="360622"/>
    <lineage>
        <taxon>Eukaryota</taxon>
        <taxon>Viridiplantae</taxon>
        <taxon>Streptophyta</taxon>
        <taxon>Embryophyta</taxon>
        <taxon>Tracheophyta</taxon>
        <taxon>Spermatophyta</taxon>
        <taxon>Magnoliopsida</taxon>
        <taxon>eudicotyledons</taxon>
        <taxon>Gunneridae</taxon>
        <taxon>Pentapetalae</taxon>
        <taxon>asterids</taxon>
        <taxon>campanulids</taxon>
        <taxon>Apiales</taxon>
        <taxon>Apiaceae</taxon>
        <taxon>Apioideae</taxon>
        <taxon>apioid superclade</taxon>
        <taxon>Tordylieae</taxon>
        <taxon>Tordyliinae</taxon>
        <taxon>Heracleum</taxon>
    </lineage>
</organism>
<dbReference type="Pfam" id="PF03004">
    <property type="entry name" value="Transposase_24"/>
    <property type="match status" value="1"/>
</dbReference>
<protein>
    <submittedName>
        <fullName evidence="1">Uncharacterized protein</fullName>
    </submittedName>
</protein>
<reference evidence="1" key="2">
    <citation type="submission" date="2023-05" db="EMBL/GenBank/DDBJ databases">
        <authorList>
            <person name="Schelkunov M.I."/>
        </authorList>
    </citation>
    <scope>NUCLEOTIDE SEQUENCE</scope>
    <source>
        <strain evidence="1">Hsosn_3</strain>
        <tissue evidence="1">Leaf</tissue>
    </source>
</reference>
<dbReference type="AlphaFoldDB" id="A0AAD8INH5"/>